<dbReference type="Pfam" id="PF00534">
    <property type="entry name" value="Glycos_transf_1"/>
    <property type="match status" value="1"/>
</dbReference>
<evidence type="ECO:0008006" key="5">
    <source>
        <dbReference type="Google" id="ProtNLM"/>
    </source>
</evidence>
<dbReference type="InterPro" id="IPR028098">
    <property type="entry name" value="Glyco_trans_4-like_N"/>
</dbReference>
<dbReference type="PANTHER" id="PTHR12526:SF630">
    <property type="entry name" value="GLYCOSYLTRANSFERASE"/>
    <property type="match status" value="1"/>
</dbReference>
<organism evidence="3 4">
    <name type="scientific">Desulfofustis limnaeus</name>
    <dbReference type="NCBI Taxonomy" id="2740163"/>
    <lineage>
        <taxon>Bacteria</taxon>
        <taxon>Pseudomonadati</taxon>
        <taxon>Thermodesulfobacteriota</taxon>
        <taxon>Desulfobulbia</taxon>
        <taxon>Desulfobulbales</taxon>
        <taxon>Desulfocapsaceae</taxon>
        <taxon>Desulfofustis</taxon>
    </lineage>
</organism>
<keyword evidence="4" id="KW-1185">Reference proteome</keyword>
<dbReference type="EMBL" id="AP025516">
    <property type="protein sequence ID" value="BDD87609.1"/>
    <property type="molecule type" value="Genomic_DNA"/>
</dbReference>
<gene>
    <name evidence="3" type="ORF">DPPLL_19740</name>
</gene>
<evidence type="ECO:0000313" key="4">
    <source>
        <dbReference type="Proteomes" id="UP000830055"/>
    </source>
</evidence>
<sequence length="382" mass="44004">MKHRNGNVLLVANYESDVGYAWWLMENFWIQFSIIAFNHNMETYLIYPKINKLPKHIHESNINCSELTFPTYRSHSWNDFERFIKKNSIEIVYLSDRPYISNVYNKLHKIGVKYIINHDHSPGTKTTKSQIIKFFRQNIYRNKQSHCDCYIAVSNYVYNKLINIVGLDPKICHVIVNGIYPVTRSKSVRKKIRDELNFTSDDIVVVTTGRACYYKGIDFLIEFAGLTRSKMPNIEFKFIHCGGGPDLDDFRKRIQNNNMHNYFRCLGHCSNVGDILQGADLAIHASPAEACSLAILEYMSAGLPVLAPPVGGNLEQIIDGKTGLFYKYRDIDDLYNKFCVLVSDRQLMEKMGNQASMHVASHFNLSTMNSKFCELIKSVIFS</sequence>
<dbReference type="CDD" id="cd03801">
    <property type="entry name" value="GT4_PimA-like"/>
    <property type="match status" value="1"/>
</dbReference>
<dbReference type="SUPFAM" id="SSF53756">
    <property type="entry name" value="UDP-Glycosyltransferase/glycogen phosphorylase"/>
    <property type="match status" value="1"/>
</dbReference>
<evidence type="ECO:0000259" key="2">
    <source>
        <dbReference type="Pfam" id="PF13439"/>
    </source>
</evidence>
<name>A0ABN6M6C8_9BACT</name>
<dbReference type="Pfam" id="PF13439">
    <property type="entry name" value="Glyco_transf_4"/>
    <property type="match status" value="1"/>
</dbReference>
<protein>
    <recommendedName>
        <fullName evidence="5">Glycosyltransferase</fullName>
    </recommendedName>
</protein>
<reference evidence="3 4" key="1">
    <citation type="submission" date="2022-01" db="EMBL/GenBank/DDBJ databases">
        <title>Desulfofustis limnae sp. nov., a novel mesophilic sulfate-reducing bacterium isolated from marsh soil.</title>
        <authorList>
            <person name="Watanabe M."/>
            <person name="Takahashi A."/>
            <person name="Kojima H."/>
            <person name="Fukui M."/>
        </authorList>
    </citation>
    <scope>NUCLEOTIDE SEQUENCE [LARGE SCALE GENOMIC DNA]</scope>
    <source>
        <strain evidence="3 4">PPLL</strain>
    </source>
</reference>
<evidence type="ECO:0000259" key="1">
    <source>
        <dbReference type="Pfam" id="PF00534"/>
    </source>
</evidence>
<evidence type="ECO:0000313" key="3">
    <source>
        <dbReference type="EMBL" id="BDD87609.1"/>
    </source>
</evidence>
<dbReference type="PANTHER" id="PTHR12526">
    <property type="entry name" value="GLYCOSYLTRANSFERASE"/>
    <property type="match status" value="1"/>
</dbReference>
<dbReference type="Gene3D" id="3.40.50.2000">
    <property type="entry name" value="Glycogen Phosphorylase B"/>
    <property type="match status" value="2"/>
</dbReference>
<feature type="domain" description="Glycosyltransferase subfamily 4-like N-terminal" evidence="2">
    <location>
        <begin position="75"/>
        <end position="179"/>
    </location>
</feature>
<feature type="domain" description="Glycosyl transferase family 1" evidence="1">
    <location>
        <begin position="189"/>
        <end position="355"/>
    </location>
</feature>
<dbReference type="Proteomes" id="UP000830055">
    <property type="component" value="Chromosome"/>
</dbReference>
<proteinExistence type="predicted"/>
<accession>A0ABN6M6C8</accession>
<dbReference type="InterPro" id="IPR001296">
    <property type="entry name" value="Glyco_trans_1"/>
</dbReference>